<dbReference type="eggNOG" id="ENOG502SCM7">
    <property type="taxonomic scope" value="Eukaryota"/>
</dbReference>
<protein>
    <recommendedName>
        <fullName evidence="3">Coenzyme Q-binding protein COQ10 START domain-containing protein</fullName>
    </recommendedName>
</protein>
<dbReference type="PANTHER" id="PTHR36166:SF1">
    <property type="entry name" value="SRPBCC DOMAIN-CONTAINING PROTEIN"/>
    <property type="match status" value="1"/>
</dbReference>
<proteinExistence type="predicted"/>
<organism evidence="1 2">
    <name type="scientific">Heterobasidion irregulare (strain TC 32-1)</name>
    <dbReference type="NCBI Taxonomy" id="747525"/>
    <lineage>
        <taxon>Eukaryota</taxon>
        <taxon>Fungi</taxon>
        <taxon>Dikarya</taxon>
        <taxon>Basidiomycota</taxon>
        <taxon>Agaricomycotina</taxon>
        <taxon>Agaricomycetes</taxon>
        <taxon>Russulales</taxon>
        <taxon>Bondarzewiaceae</taxon>
        <taxon>Heterobasidion</taxon>
        <taxon>Heterobasidion annosum species complex</taxon>
    </lineage>
</organism>
<dbReference type="InterPro" id="IPR019587">
    <property type="entry name" value="Polyketide_cyclase/dehydratase"/>
</dbReference>
<accession>W4JYP0</accession>
<dbReference type="InterPro" id="IPR023393">
    <property type="entry name" value="START-like_dom_sf"/>
</dbReference>
<reference evidence="1 2" key="1">
    <citation type="journal article" date="2012" name="New Phytol.">
        <title>Insight into trade-off between wood decay and parasitism from the genome of a fungal forest pathogen.</title>
        <authorList>
            <person name="Olson A."/>
            <person name="Aerts A."/>
            <person name="Asiegbu F."/>
            <person name="Belbahri L."/>
            <person name="Bouzid O."/>
            <person name="Broberg A."/>
            <person name="Canback B."/>
            <person name="Coutinho P.M."/>
            <person name="Cullen D."/>
            <person name="Dalman K."/>
            <person name="Deflorio G."/>
            <person name="van Diepen L.T."/>
            <person name="Dunand C."/>
            <person name="Duplessis S."/>
            <person name="Durling M."/>
            <person name="Gonthier P."/>
            <person name="Grimwood J."/>
            <person name="Fossdal C.G."/>
            <person name="Hansson D."/>
            <person name="Henrissat B."/>
            <person name="Hietala A."/>
            <person name="Himmelstrand K."/>
            <person name="Hoffmeister D."/>
            <person name="Hogberg N."/>
            <person name="James T.Y."/>
            <person name="Karlsson M."/>
            <person name="Kohler A."/>
            <person name="Kues U."/>
            <person name="Lee Y.H."/>
            <person name="Lin Y.C."/>
            <person name="Lind M."/>
            <person name="Lindquist E."/>
            <person name="Lombard V."/>
            <person name="Lucas S."/>
            <person name="Lunden K."/>
            <person name="Morin E."/>
            <person name="Murat C."/>
            <person name="Park J."/>
            <person name="Raffaello T."/>
            <person name="Rouze P."/>
            <person name="Salamov A."/>
            <person name="Schmutz J."/>
            <person name="Solheim H."/>
            <person name="Stahlberg J."/>
            <person name="Velez H."/>
            <person name="de Vries R.P."/>
            <person name="Wiebenga A."/>
            <person name="Woodward S."/>
            <person name="Yakovlev I."/>
            <person name="Garbelotto M."/>
            <person name="Martin F."/>
            <person name="Grigoriev I.V."/>
            <person name="Stenlid J."/>
        </authorList>
    </citation>
    <scope>NUCLEOTIDE SEQUENCE [LARGE SCALE GENOMIC DNA]</scope>
    <source>
        <strain evidence="1 2">TC 32-1</strain>
    </source>
</reference>
<dbReference type="SUPFAM" id="SSF55961">
    <property type="entry name" value="Bet v1-like"/>
    <property type="match status" value="1"/>
</dbReference>
<dbReference type="RefSeq" id="XP_009548901.1">
    <property type="nucleotide sequence ID" value="XM_009550606.1"/>
</dbReference>
<dbReference type="EMBL" id="KI925461">
    <property type="protein sequence ID" value="ETW78569.1"/>
    <property type="molecule type" value="Genomic_DNA"/>
</dbReference>
<name>W4JYP0_HETIT</name>
<dbReference type="Pfam" id="PF10604">
    <property type="entry name" value="Polyketide_cyc2"/>
    <property type="match status" value="1"/>
</dbReference>
<evidence type="ECO:0008006" key="3">
    <source>
        <dbReference type="Google" id="ProtNLM"/>
    </source>
</evidence>
<dbReference type="CDD" id="cd07822">
    <property type="entry name" value="SRPBCC_4"/>
    <property type="match status" value="1"/>
</dbReference>
<dbReference type="Proteomes" id="UP000030671">
    <property type="component" value="Unassembled WGS sequence"/>
</dbReference>
<dbReference type="HOGENOM" id="CLU_069867_6_0_1"/>
<feature type="non-terminal residue" evidence="1">
    <location>
        <position position="167"/>
    </location>
</feature>
<keyword evidence="2" id="KW-1185">Reference proteome</keyword>
<evidence type="ECO:0000313" key="2">
    <source>
        <dbReference type="Proteomes" id="UP000030671"/>
    </source>
</evidence>
<sequence length="167" mass="18866">SSLPPLVSGGVFSVSSSILIEASRERVWGVLLDFSSYGQWREQTVVDATSKNPLSDQIPQEGQRLLMKVHIPPTMDDSKSFQTTEEIITHVDNANFRIAWKYATLPEWLLRAERWQTLSEVSPGRTKYETQEVFGGILAYVIKIFLRNGLEEAFDAMAATLKSRSEE</sequence>
<feature type="non-terminal residue" evidence="1">
    <location>
        <position position="1"/>
    </location>
</feature>
<dbReference type="KEGG" id="hir:HETIRDRAFT_243347"/>
<dbReference type="AlphaFoldDB" id="W4JYP0"/>
<gene>
    <name evidence="1" type="ORF">HETIRDRAFT_243347</name>
</gene>
<dbReference type="OrthoDB" id="509124at2759"/>
<dbReference type="GeneID" id="20668981"/>
<dbReference type="PANTHER" id="PTHR36166">
    <property type="entry name" value="CHROMOSOME 9, WHOLE GENOME SHOTGUN SEQUENCE"/>
    <property type="match status" value="1"/>
</dbReference>
<evidence type="ECO:0000313" key="1">
    <source>
        <dbReference type="EMBL" id="ETW78569.1"/>
    </source>
</evidence>
<dbReference type="InParanoid" id="W4JYP0"/>
<dbReference type="Gene3D" id="3.30.530.20">
    <property type="match status" value="1"/>
</dbReference>